<dbReference type="Gene3D" id="2.60.120.330">
    <property type="entry name" value="B-lactam Antibiotic, Isopenicillin N Synthase, Chain"/>
    <property type="match status" value="1"/>
</dbReference>
<dbReference type="EMBL" id="BSYR01000025">
    <property type="protein sequence ID" value="GMI93076.1"/>
    <property type="molecule type" value="Genomic_DNA"/>
</dbReference>
<dbReference type="SUPFAM" id="SSF51197">
    <property type="entry name" value="Clavaminate synthase-like"/>
    <property type="match status" value="1"/>
</dbReference>
<evidence type="ECO:0000256" key="1">
    <source>
        <dbReference type="SAM" id="MobiDB-lite"/>
    </source>
</evidence>
<feature type="region of interest" description="Disordered" evidence="1">
    <location>
        <begin position="1"/>
        <end position="27"/>
    </location>
</feature>
<dbReference type="InterPro" id="IPR027443">
    <property type="entry name" value="IPNS-like_sf"/>
</dbReference>
<accession>A0A9W7ID08</accession>
<protein>
    <submittedName>
        <fullName evidence="3">Uncharacterized protein</fullName>
    </submittedName>
</protein>
<keyword evidence="2" id="KW-1133">Transmembrane helix</keyword>
<keyword evidence="2" id="KW-0812">Transmembrane</keyword>
<evidence type="ECO:0000313" key="4">
    <source>
        <dbReference type="Proteomes" id="UP001165190"/>
    </source>
</evidence>
<dbReference type="Proteomes" id="UP001165190">
    <property type="component" value="Unassembled WGS sequence"/>
</dbReference>
<organism evidence="3 4">
    <name type="scientific">Hibiscus trionum</name>
    <name type="common">Flower of an hour</name>
    <dbReference type="NCBI Taxonomy" id="183268"/>
    <lineage>
        <taxon>Eukaryota</taxon>
        <taxon>Viridiplantae</taxon>
        <taxon>Streptophyta</taxon>
        <taxon>Embryophyta</taxon>
        <taxon>Tracheophyta</taxon>
        <taxon>Spermatophyta</taxon>
        <taxon>Magnoliopsida</taxon>
        <taxon>eudicotyledons</taxon>
        <taxon>Gunneridae</taxon>
        <taxon>Pentapetalae</taxon>
        <taxon>rosids</taxon>
        <taxon>malvids</taxon>
        <taxon>Malvales</taxon>
        <taxon>Malvaceae</taxon>
        <taxon>Malvoideae</taxon>
        <taxon>Hibiscus</taxon>
    </lineage>
</organism>
<evidence type="ECO:0000313" key="3">
    <source>
        <dbReference type="EMBL" id="GMI93076.1"/>
    </source>
</evidence>
<dbReference type="OrthoDB" id="1523082at2759"/>
<evidence type="ECO:0000256" key="2">
    <source>
        <dbReference type="SAM" id="Phobius"/>
    </source>
</evidence>
<dbReference type="PANTHER" id="PTHR34945">
    <property type="entry name" value="2-OXOGLUTARATE (2OG) AND FE(II)-DEPENDENT OXYGENASE SUPERFAMILY PROTEIN"/>
    <property type="match status" value="1"/>
</dbReference>
<feature type="transmembrane region" description="Helical" evidence="2">
    <location>
        <begin position="321"/>
        <end position="343"/>
    </location>
</feature>
<name>A0A9W7ID08_HIBTR</name>
<feature type="compositionally biased region" description="Polar residues" evidence="1">
    <location>
        <begin position="1"/>
        <end position="11"/>
    </location>
</feature>
<dbReference type="PANTHER" id="PTHR34945:SF4">
    <property type="entry name" value="2-OXOGLUTARATE (2OG) AND FE(II)-DEPENDENT OXYGENASE SUPERFAMILY PROTEIN"/>
    <property type="match status" value="1"/>
</dbReference>
<comment type="caution">
    <text evidence="3">The sequence shown here is derived from an EMBL/GenBank/DDBJ whole genome shotgun (WGS) entry which is preliminary data.</text>
</comment>
<keyword evidence="2" id="KW-0472">Membrane</keyword>
<sequence length="349" mass="39366">MAVTRSMSQLNIKAPPPSPIPTATGSRSAANEVLTDFLEKSLQIPDLTLPEAQALRHHGLLDKIDFQSLVSRERDSLERFLKSARRIGVVAIWRHGFDTEEELRGTMKDAAKVFEVLEERDTGFGRKSAGKRDEIVWVGCKDERKEWARQYIGAHLYSSFSEKIEKVASELEEIAEELGKILVENASKPGKKGVPKGVSHLSIYKYNNNEEDKLEDQDPFLGEEENQHCCDYTLSLHLPTKHCQFSAKSGPRRLTFHADPDTIIVTFGQLLEEWSMGDFKCVRGRISYPPEQGGSQCSFSVELKCSSLNATHTYKKTCKKLISLGDQLFIAVIIFCIYSIFMYKKSPSP</sequence>
<proteinExistence type="predicted"/>
<dbReference type="AlphaFoldDB" id="A0A9W7ID08"/>
<gene>
    <name evidence="3" type="ORF">HRI_002976900</name>
</gene>
<keyword evidence="4" id="KW-1185">Reference proteome</keyword>
<reference evidence="3" key="1">
    <citation type="submission" date="2023-05" db="EMBL/GenBank/DDBJ databases">
        <title>Genome and transcriptome analyses reveal genes involved in the formation of fine ridges on petal epidermal cells in Hibiscus trionum.</title>
        <authorList>
            <person name="Koshimizu S."/>
            <person name="Masuda S."/>
            <person name="Ishii T."/>
            <person name="Shirasu K."/>
            <person name="Hoshino A."/>
            <person name="Arita M."/>
        </authorList>
    </citation>
    <scope>NUCLEOTIDE SEQUENCE</scope>
    <source>
        <strain evidence="3">Hamamatsu line</strain>
    </source>
</reference>